<evidence type="ECO:0000313" key="3">
    <source>
        <dbReference type="EMBL" id="MFC0387855.1"/>
    </source>
</evidence>
<evidence type="ECO:0000256" key="1">
    <source>
        <dbReference type="SAM" id="MobiDB-lite"/>
    </source>
</evidence>
<dbReference type="Proteomes" id="UP001589789">
    <property type="component" value="Unassembled WGS sequence"/>
</dbReference>
<keyword evidence="4" id="KW-1185">Reference proteome</keyword>
<dbReference type="EMBL" id="JBHLVZ010000070">
    <property type="protein sequence ID" value="MFC0387855.1"/>
    <property type="molecule type" value="Genomic_DNA"/>
</dbReference>
<evidence type="ECO:0000313" key="4">
    <source>
        <dbReference type="Proteomes" id="UP001589789"/>
    </source>
</evidence>
<proteinExistence type="predicted"/>
<accession>A0ABV6IW68</accession>
<comment type="caution">
    <text evidence="3">The sequence shown here is derived from an EMBL/GenBank/DDBJ whole genome shotgun (WGS) entry which is preliminary data.</text>
</comment>
<dbReference type="Pfam" id="PF08239">
    <property type="entry name" value="SH3_3"/>
    <property type="match status" value="1"/>
</dbReference>
<feature type="region of interest" description="Disordered" evidence="1">
    <location>
        <begin position="1"/>
        <end position="20"/>
    </location>
</feature>
<dbReference type="RefSeq" id="WP_377053706.1">
    <property type="nucleotide sequence ID" value="NZ_JBHLVZ010000070.1"/>
</dbReference>
<reference evidence="3 4" key="1">
    <citation type="submission" date="2024-09" db="EMBL/GenBank/DDBJ databases">
        <authorList>
            <person name="Sun Q."/>
            <person name="Mori K."/>
        </authorList>
    </citation>
    <scope>NUCLEOTIDE SEQUENCE [LARGE SCALE GENOMIC DNA]</scope>
    <source>
        <strain evidence="3 4">CCM 7468</strain>
    </source>
</reference>
<evidence type="ECO:0000259" key="2">
    <source>
        <dbReference type="Pfam" id="PF08239"/>
    </source>
</evidence>
<sequence length="50" mass="5288">MKAVTTTGAKVRSSASMSGPVVRVRDAGTRVRVVSQEGNWRRVADPSGES</sequence>
<gene>
    <name evidence="3" type="ORF">ACFFIC_20245</name>
</gene>
<dbReference type="Gene3D" id="2.30.30.40">
    <property type="entry name" value="SH3 Domains"/>
    <property type="match status" value="1"/>
</dbReference>
<name>A0ABV6IW68_9PROT</name>
<protein>
    <submittedName>
        <fullName evidence="3">SH3 domain-containing protein</fullName>
    </submittedName>
</protein>
<feature type="compositionally biased region" description="Polar residues" evidence="1">
    <location>
        <begin position="1"/>
        <end position="17"/>
    </location>
</feature>
<feature type="domain" description="SH3b" evidence="2">
    <location>
        <begin position="8"/>
        <end position="48"/>
    </location>
</feature>
<organism evidence="3 4">
    <name type="scientific">Muricoccus vinaceus</name>
    <dbReference type="NCBI Taxonomy" id="424704"/>
    <lineage>
        <taxon>Bacteria</taxon>
        <taxon>Pseudomonadati</taxon>
        <taxon>Pseudomonadota</taxon>
        <taxon>Alphaproteobacteria</taxon>
        <taxon>Acetobacterales</taxon>
        <taxon>Roseomonadaceae</taxon>
        <taxon>Muricoccus</taxon>
    </lineage>
</organism>
<dbReference type="InterPro" id="IPR003646">
    <property type="entry name" value="SH3-like_bac-type"/>
</dbReference>